<feature type="non-terminal residue" evidence="2">
    <location>
        <position position="1"/>
    </location>
</feature>
<dbReference type="AlphaFoldDB" id="S8F982"/>
<dbReference type="Proteomes" id="UP000015241">
    <property type="component" value="Unassembled WGS sequence"/>
</dbReference>
<feature type="region of interest" description="Disordered" evidence="1">
    <location>
        <begin position="1"/>
        <end position="25"/>
    </location>
</feature>
<evidence type="ECO:0000256" key="1">
    <source>
        <dbReference type="SAM" id="MobiDB-lite"/>
    </source>
</evidence>
<feature type="compositionally biased region" description="Polar residues" evidence="1">
    <location>
        <begin position="1"/>
        <end position="10"/>
    </location>
</feature>
<evidence type="ECO:0000313" key="3">
    <source>
        <dbReference type="Proteomes" id="UP000015241"/>
    </source>
</evidence>
<keyword evidence="3" id="KW-1185">Reference proteome</keyword>
<evidence type="ECO:0000313" key="2">
    <source>
        <dbReference type="EMBL" id="EPS95209.1"/>
    </source>
</evidence>
<dbReference type="HOGENOM" id="CLU_2126904_0_0_1"/>
<name>S8F982_FOMSC</name>
<gene>
    <name evidence="2" type="ORF">FOMPIDRAFT_160435</name>
</gene>
<reference evidence="2 3" key="1">
    <citation type="journal article" date="2012" name="Science">
        <title>The Paleozoic origin of enzymatic lignin decomposition reconstructed from 31 fungal genomes.</title>
        <authorList>
            <person name="Floudas D."/>
            <person name="Binder M."/>
            <person name="Riley R."/>
            <person name="Barry K."/>
            <person name="Blanchette R.A."/>
            <person name="Henrissat B."/>
            <person name="Martinez A.T."/>
            <person name="Otillar R."/>
            <person name="Spatafora J.W."/>
            <person name="Yadav J.S."/>
            <person name="Aerts A."/>
            <person name="Benoit I."/>
            <person name="Boyd A."/>
            <person name="Carlson A."/>
            <person name="Copeland A."/>
            <person name="Coutinho P.M."/>
            <person name="de Vries R.P."/>
            <person name="Ferreira P."/>
            <person name="Findley K."/>
            <person name="Foster B."/>
            <person name="Gaskell J."/>
            <person name="Glotzer D."/>
            <person name="Gorecki P."/>
            <person name="Heitman J."/>
            <person name="Hesse C."/>
            <person name="Hori C."/>
            <person name="Igarashi K."/>
            <person name="Jurgens J.A."/>
            <person name="Kallen N."/>
            <person name="Kersten P."/>
            <person name="Kohler A."/>
            <person name="Kuees U."/>
            <person name="Kumar T.K.A."/>
            <person name="Kuo A."/>
            <person name="LaButti K."/>
            <person name="Larrondo L.F."/>
            <person name="Lindquist E."/>
            <person name="Ling A."/>
            <person name="Lombard V."/>
            <person name="Lucas S."/>
            <person name="Lundell T."/>
            <person name="Martin R."/>
            <person name="McLaughlin D.J."/>
            <person name="Morgenstern I."/>
            <person name="Morin E."/>
            <person name="Murat C."/>
            <person name="Nagy L.G."/>
            <person name="Nolan M."/>
            <person name="Ohm R.A."/>
            <person name="Patyshakuliyeva A."/>
            <person name="Rokas A."/>
            <person name="Ruiz-Duenas F.J."/>
            <person name="Sabat G."/>
            <person name="Salamov A."/>
            <person name="Samejima M."/>
            <person name="Schmutz J."/>
            <person name="Slot J.C."/>
            <person name="St John F."/>
            <person name="Stenlid J."/>
            <person name="Sun H."/>
            <person name="Sun S."/>
            <person name="Syed K."/>
            <person name="Tsang A."/>
            <person name="Wiebenga A."/>
            <person name="Young D."/>
            <person name="Pisabarro A."/>
            <person name="Eastwood D.C."/>
            <person name="Martin F."/>
            <person name="Cullen D."/>
            <person name="Grigoriev I.V."/>
            <person name="Hibbett D.S."/>
        </authorList>
    </citation>
    <scope>NUCLEOTIDE SEQUENCE</scope>
    <source>
        <strain evidence="3">FP-58527</strain>
    </source>
</reference>
<dbReference type="EMBL" id="KE504212">
    <property type="protein sequence ID" value="EPS95209.1"/>
    <property type="molecule type" value="Genomic_DNA"/>
</dbReference>
<sequence>SRPNLVQSSPVRPGQRDFNFGGGRSEALGRLGVGRQVERTDHPRRVFSWTGGGVQPLCRLIFVLISLPLAAALCFKPACLQPPEERSSAQLKDRALYFSFSALVFLAVATDPLT</sequence>
<dbReference type="InParanoid" id="S8F982"/>
<organism evidence="2 3">
    <name type="scientific">Fomitopsis schrenkii</name>
    <name type="common">Brown rot fungus</name>
    <dbReference type="NCBI Taxonomy" id="2126942"/>
    <lineage>
        <taxon>Eukaryota</taxon>
        <taxon>Fungi</taxon>
        <taxon>Dikarya</taxon>
        <taxon>Basidiomycota</taxon>
        <taxon>Agaricomycotina</taxon>
        <taxon>Agaricomycetes</taxon>
        <taxon>Polyporales</taxon>
        <taxon>Fomitopsis</taxon>
    </lineage>
</organism>
<accession>S8F982</accession>
<proteinExistence type="predicted"/>
<protein>
    <submittedName>
        <fullName evidence="2">Uncharacterized protein</fullName>
    </submittedName>
</protein>